<accession>A0A517MSY7</accession>
<dbReference type="EMBL" id="CP036263">
    <property type="protein sequence ID" value="QDS98006.1"/>
    <property type="molecule type" value="Genomic_DNA"/>
</dbReference>
<proteinExistence type="predicted"/>
<evidence type="ECO:0000313" key="1">
    <source>
        <dbReference type="EMBL" id="QDS98006.1"/>
    </source>
</evidence>
<gene>
    <name evidence="1" type="ORF">HG15A2_12760</name>
</gene>
<organism evidence="1 2">
    <name type="scientific">Adhaeretor mobilis</name>
    <dbReference type="NCBI Taxonomy" id="1930276"/>
    <lineage>
        <taxon>Bacteria</taxon>
        <taxon>Pseudomonadati</taxon>
        <taxon>Planctomycetota</taxon>
        <taxon>Planctomycetia</taxon>
        <taxon>Pirellulales</taxon>
        <taxon>Lacipirellulaceae</taxon>
        <taxon>Adhaeretor</taxon>
    </lineage>
</organism>
<dbReference type="RefSeq" id="WP_145058841.1">
    <property type="nucleotide sequence ID" value="NZ_CP036263.1"/>
</dbReference>
<evidence type="ECO:0000313" key="2">
    <source>
        <dbReference type="Proteomes" id="UP000319852"/>
    </source>
</evidence>
<keyword evidence="2" id="KW-1185">Reference proteome</keyword>
<dbReference type="SUPFAM" id="SSF53756">
    <property type="entry name" value="UDP-Glycosyltransferase/glycogen phosphorylase"/>
    <property type="match status" value="1"/>
</dbReference>
<reference evidence="1 2" key="1">
    <citation type="submission" date="2019-02" db="EMBL/GenBank/DDBJ databases">
        <title>Deep-cultivation of Planctomycetes and their phenomic and genomic characterization uncovers novel biology.</title>
        <authorList>
            <person name="Wiegand S."/>
            <person name="Jogler M."/>
            <person name="Boedeker C."/>
            <person name="Pinto D."/>
            <person name="Vollmers J."/>
            <person name="Rivas-Marin E."/>
            <person name="Kohn T."/>
            <person name="Peeters S.H."/>
            <person name="Heuer A."/>
            <person name="Rast P."/>
            <person name="Oberbeckmann S."/>
            <person name="Bunk B."/>
            <person name="Jeske O."/>
            <person name="Meyerdierks A."/>
            <person name="Storesund J.E."/>
            <person name="Kallscheuer N."/>
            <person name="Luecker S."/>
            <person name="Lage O.M."/>
            <person name="Pohl T."/>
            <person name="Merkel B.J."/>
            <person name="Hornburger P."/>
            <person name="Mueller R.-W."/>
            <person name="Bruemmer F."/>
            <person name="Labrenz M."/>
            <person name="Spormann A.M."/>
            <person name="Op den Camp H."/>
            <person name="Overmann J."/>
            <person name="Amann R."/>
            <person name="Jetten M.S.M."/>
            <person name="Mascher T."/>
            <person name="Medema M.H."/>
            <person name="Devos D.P."/>
            <person name="Kaster A.-K."/>
            <person name="Ovreas L."/>
            <person name="Rohde M."/>
            <person name="Galperin M.Y."/>
            <person name="Jogler C."/>
        </authorList>
    </citation>
    <scope>NUCLEOTIDE SEQUENCE [LARGE SCALE GENOMIC DNA]</scope>
    <source>
        <strain evidence="1 2">HG15A2</strain>
    </source>
</reference>
<evidence type="ECO:0008006" key="3">
    <source>
        <dbReference type="Google" id="ProtNLM"/>
    </source>
</evidence>
<dbReference type="OrthoDB" id="9764674at2"/>
<protein>
    <recommendedName>
        <fullName evidence="3">Glycosyltransferase</fullName>
    </recommendedName>
</protein>
<dbReference type="AlphaFoldDB" id="A0A517MSY7"/>
<name>A0A517MSY7_9BACT</name>
<sequence length="513" mass="57030">MNIVILHHHLNPGGVTRVVENHLRALGTVPDNGELQVLLLHGGRCQDWPLERLQESLPFQISMNTIEGLDYDLTGTKPSEALGQRIARKLASEQFTPENTLLHWHNHSLGKNASTPLAVTHLATQGYRQLLQVHDFAEDFRPSNYRYLLRKLGEGDAEQLAARMYPQSTGIHYAVLNGRDRAVLAEAGIERSRLHFLPNPVAGPPLDDDADEARRMVNEKLAISAEKRFVVYPVRGIRRKNLGEFLLWSTACRDAHFLVTLAPQNPAERASFDRWSALAEELELPCTLGVPSTAELAFGEILAASDALLTTSVAEGFGMTFLECWLVERDLLGRDLPEITQDFTCAGLDLSQLYETLEIPTQWFDRGEYLSSMSLLMAEAYSGFGVVPTTPEELREQLASLIDHPTIDFARLPSSLQASVIRQVHQDESRREQLLELNPKLAVSACKDSDRVTSNAAITQQQYSLANLGEQLLTTYQATMASTTADATALPRGQAILGAFLRTDRFNPVRVES</sequence>
<dbReference type="KEGG" id="amob:HG15A2_12760"/>
<dbReference type="Gene3D" id="3.40.50.2000">
    <property type="entry name" value="Glycogen Phosphorylase B"/>
    <property type="match status" value="1"/>
</dbReference>
<dbReference type="Proteomes" id="UP000319852">
    <property type="component" value="Chromosome"/>
</dbReference>